<proteinExistence type="predicted"/>
<protein>
    <submittedName>
        <fullName evidence="1">Uncharacterized protein</fullName>
    </submittedName>
</protein>
<reference evidence="1" key="1">
    <citation type="submission" date="2021-01" db="EMBL/GenBank/DDBJ databases">
        <authorList>
            <person name="Corre E."/>
            <person name="Pelletier E."/>
            <person name="Niang G."/>
            <person name="Scheremetjew M."/>
            <person name="Finn R."/>
            <person name="Kale V."/>
            <person name="Holt S."/>
            <person name="Cochrane G."/>
            <person name="Meng A."/>
            <person name="Brown T."/>
            <person name="Cohen L."/>
        </authorList>
    </citation>
    <scope>NUCLEOTIDE SEQUENCE</scope>
    <source>
        <strain evidence="1">CCMP125</strain>
    </source>
</reference>
<dbReference type="AlphaFoldDB" id="A0A7S2YCT7"/>
<evidence type="ECO:0000313" key="1">
    <source>
        <dbReference type="EMBL" id="CAD9968265.1"/>
    </source>
</evidence>
<dbReference type="EMBL" id="HBHT01019602">
    <property type="protein sequence ID" value="CAD9968265.1"/>
    <property type="molecule type" value="Transcribed_RNA"/>
</dbReference>
<name>A0A7S2YCT7_9STRA</name>
<gene>
    <name evidence="1" type="ORF">APAL1065_LOCUS13144</name>
</gene>
<sequence>MRDWRALSDCWMNVLDLVRGIILLEDTAIKRFGKAMSDYAKTRKHALRERWSEECMNDSLENGEWNHRMNVIILCATVDGFHFLFRRQEDNVWFETKNKDRNKFKQQYCVAFRLHAALLGTQMEQI</sequence>
<accession>A0A7S2YCT7</accession>
<organism evidence="1">
    <name type="scientific">Entomoneis paludosa</name>
    <dbReference type="NCBI Taxonomy" id="265537"/>
    <lineage>
        <taxon>Eukaryota</taxon>
        <taxon>Sar</taxon>
        <taxon>Stramenopiles</taxon>
        <taxon>Ochrophyta</taxon>
        <taxon>Bacillariophyta</taxon>
        <taxon>Bacillariophyceae</taxon>
        <taxon>Bacillariophycidae</taxon>
        <taxon>Entomoneidaceae</taxon>
        <taxon>Entomoneis</taxon>
    </lineage>
</organism>